<feature type="compositionally biased region" description="Basic and acidic residues" evidence="1">
    <location>
        <begin position="1"/>
        <end position="14"/>
    </location>
</feature>
<gene>
    <name evidence="2" type="ORF">QZM70_11755</name>
</gene>
<accession>A0ABT8NPW8</accession>
<evidence type="ECO:0000256" key="1">
    <source>
        <dbReference type="SAM" id="MobiDB-lite"/>
    </source>
</evidence>
<feature type="region of interest" description="Disordered" evidence="1">
    <location>
        <begin position="51"/>
        <end position="82"/>
    </location>
</feature>
<protein>
    <submittedName>
        <fullName evidence="2">Uncharacterized protein</fullName>
    </submittedName>
</protein>
<comment type="caution">
    <text evidence="2">The sequence shown here is derived from an EMBL/GenBank/DDBJ whole genome shotgun (WGS) entry which is preliminary data.</text>
</comment>
<dbReference type="EMBL" id="JAUJQL010000006">
    <property type="protein sequence ID" value="MDN7523618.1"/>
    <property type="molecule type" value="Genomic_DNA"/>
</dbReference>
<dbReference type="RefSeq" id="WP_125380627.1">
    <property type="nucleotide sequence ID" value="NZ_JAENHS010000007.1"/>
</dbReference>
<name>A0ABT8NPW8_9BURK</name>
<sequence length="82" mass="9039">MTKRAGRSEQRRDSSGAGGAGDEQDAGRILTQNSVQQPLENVWMSRILLRARDPGNPGPRNGAIDRPGSHNRDTIDIFRIRS</sequence>
<feature type="compositionally biased region" description="Basic and acidic residues" evidence="1">
    <location>
        <begin position="67"/>
        <end position="82"/>
    </location>
</feature>
<evidence type="ECO:0000313" key="2">
    <source>
        <dbReference type="EMBL" id="MDN7523618.1"/>
    </source>
</evidence>
<dbReference type="Proteomes" id="UP001172217">
    <property type="component" value="Unassembled WGS sequence"/>
</dbReference>
<organism evidence="2 3">
    <name type="scientific">Burkholderia orbicola</name>
    <dbReference type="NCBI Taxonomy" id="2978683"/>
    <lineage>
        <taxon>Bacteria</taxon>
        <taxon>Pseudomonadati</taxon>
        <taxon>Pseudomonadota</taxon>
        <taxon>Betaproteobacteria</taxon>
        <taxon>Burkholderiales</taxon>
        <taxon>Burkholderiaceae</taxon>
        <taxon>Burkholderia</taxon>
        <taxon>Burkholderia cepacia complex</taxon>
    </lineage>
</organism>
<evidence type="ECO:0000313" key="3">
    <source>
        <dbReference type="Proteomes" id="UP001172217"/>
    </source>
</evidence>
<keyword evidence="3" id="KW-1185">Reference proteome</keyword>
<feature type="region of interest" description="Disordered" evidence="1">
    <location>
        <begin position="1"/>
        <end position="36"/>
    </location>
</feature>
<reference evidence="2" key="1">
    <citation type="submission" date="2023-07" db="EMBL/GenBank/DDBJ databases">
        <title>A collection of bacterial strains from the Burkholderia cepacia Research Laboratory and Repository.</title>
        <authorList>
            <person name="Lipuma J."/>
            <person name="Spilker T."/>
            <person name="Caverly L."/>
        </authorList>
    </citation>
    <scope>NUCLEOTIDE SEQUENCE</scope>
    <source>
        <strain evidence="2">AU45194</strain>
    </source>
</reference>
<proteinExistence type="predicted"/>